<evidence type="ECO:0000313" key="1">
    <source>
        <dbReference type="EMBL" id="CAB4758067.1"/>
    </source>
</evidence>
<protein>
    <submittedName>
        <fullName evidence="1">Unannotated protein</fullName>
    </submittedName>
</protein>
<accession>A0A6J6UHR2</accession>
<gene>
    <name evidence="1" type="ORF">UFOPK2852_00618</name>
</gene>
<dbReference type="AlphaFoldDB" id="A0A6J6UHR2"/>
<sequence length="78" mass="8842">MKVIFLIKPLIPGEVKYSLLAKNVTFLGTTSGIKIESLNERWLEAIITGPDWGTFRSPVTFGRKSKVKIGMRKDFNAW</sequence>
<dbReference type="EMBL" id="CAEZZJ010000060">
    <property type="protein sequence ID" value="CAB4758067.1"/>
    <property type="molecule type" value="Genomic_DNA"/>
</dbReference>
<proteinExistence type="predicted"/>
<organism evidence="1">
    <name type="scientific">freshwater metagenome</name>
    <dbReference type="NCBI Taxonomy" id="449393"/>
    <lineage>
        <taxon>unclassified sequences</taxon>
        <taxon>metagenomes</taxon>
        <taxon>ecological metagenomes</taxon>
    </lineage>
</organism>
<reference evidence="1" key="1">
    <citation type="submission" date="2020-05" db="EMBL/GenBank/DDBJ databases">
        <authorList>
            <person name="Chiriac C."/>
            <person name="Salcher M."/>
            <person name="Ghai R."/>
            <person name="Kavagutti S V."/>
        </authorList>
    </citation>
    <scope>NUCLEOTIDE SEQUENCE</scope>
</reference>
<name>A0A6J6UHR2_9ZZZZ</name>